<dbReference type="EMBL" id="JBHTLK010000075">
    <property type="protein sequence ID" value="MFD1148722.1"/>
    <property type="molecule type" value="Genomic_DNA"/>
</dbReference>
<dbReference type="SUPFAM" id="SSF88659">
    <property type="entry name" value="Sigma3 and sigma4 domains of RNA polymerase sigma factors"/>
    <property type="match status" value="1"/>
</dbReference>
<evidence type="ECO:0000256" key="3">
    <source>
        <dbReference type="ARBA" id="ARBA00023082"/>
    </source>
</evidence>
<keyword evidence="2" id="KW-0805">Transcription regulation</keyword>
<feature type="domain" description="RNA polymerase sigma factor 70 region 4 type 2" evidence="6">
    <location>
        <begin position="105"/>
        <end position="155"/>
    </location>
</feature>
<dbReference type="InterPro" id="IPR039425">
    <property type="entry name" value="RNA_pol_sigma-70-like"/>
</dbReference>
<dbReference type="Pfam" id="PF08281">
    <property type="entry name" value="Sigma70_r4_2"/>
    <property type="match status" value="1"/>
</dbReference>
<dbReference type="SUPFAM" id="SSF88946">
    <property type="entry name" value="Sigma2 domain of RNA polymerase sigma factors"/>
    <property type="match status" value="1"/>
</dbReference>
<dbReference type="PANTHER" id="PTHR43133:SF50">
    <property type="entry name" value="ECF RNA POLYMERASE SIGMA FACTOR SIGM"/>
    <property type="match status" value="1"/>
</dbReference>
<reference evidence="8" key="1">
    <citation type="journal article" date="2019" name="Int. J. Syst. Evol. Microbiol.">
        <title>The Global Catalogue of Microorganisms (GCM) 10K type strain sequencing project: providing services to taxonomists for standard genome sequencing and annotation.</title>
        <authorList>
            <consortium name="The Broad Institute Genomics Platform"/>
            <consortium name="The Broad Institute Genome Sequencing Center for Infectious Disease"/>
            <person name="Wu L."/>
            <person name="Ma J."/>
        </authorList>
    </citation>
    <scope>NUCLEOTIDE SEQUENCE [LARGE SCALE GENOMIC DNA]</scope>
    <source>
        <strain evidence="8">CCUG 60214</strain>
    </source>
</reference>
<sequence length="166" mass="18904">MSVTFEEFVALRLGALIRYATVVTWDRYLAEDITQDVLVRAQARWSRIGKLDAPEQYVKRMVLNEFLSWRRRKAAQLVLLPKETLEGVAPHVPDRTNAVDDRDLTRRLIAGLPPKQRAAIALRYYEDLSDEQIADLLGCRTGTVRSYLSRGLAALRAALPADRVRI</sequence>
<organism evidence="7 8">
    <name type="scientific">Saccharothrix hoggarensis</name>
    <dbReference type="NCBI Taxonomy" id="913853"/>
    <lineage>
        <taxon>Bacteria</taxon>
        <taxon>Bacillati</taxon>
        <taxon>Actinomycetota</taxon>
        <taxon>Actinomycetes</taxon>
        <taxon>Pseudonocardiales</taxon>
        <taxon>Pseudonocardiaceae</taxon>
        <taxon>Saccharothrix</taxon>
    </lineage>
</organism>
<evidence type="ECO:0000259" key="6">
    <source>
        <dbReference type="Pfam" id="PF08281"/>
    </source>
</evidence>
<evidence type="ECO:0000256" key="5">
    <source>
        <dbReference type="ARBA" id="ARBA00023163"/>
    </source>
</evidence>
<name>A0ABW3QV56_9PSEU</name>
<evidence type="ECO:0000256" key="4">
    <source>
        <dbReference type="ARBA" id="ARBA00023125"/>
    </source>
</evidence>
<dbReference type="Gene3D" id="1.10.10.10">
    <property type="entry name" value="Winged helix-like DNA-binding domain superfamily/Winged helix DNA-binding domain"/>
    <property type="match status" value="1"/>
</dbReference>
<dbReference type="NCBIfam" id="TIGR02937">
    <property type="entry name" value="sigma70-ECF"/>
    <property type="match status" value="1"/>
</dbReference>
<dbReference type="PANTHER" id="PTHR43133">
    <property type="entry name" value="RNA POLYMERASE ECF-TYPE SIGMA FACTO"/>
    <property type="match status" value="1"/>
</dbReference>
<dbReference type="RefSeq" id="WP_380724144.1">
    <property type="nucleotide sequence ID" value="NZ_JBHTLK010000075.1"/>
</dbReference>
<keyword evidence="8" id="KW-1185">Reference proteome</keyword>
<keyword evidence="5" id="KW-0804">Transcription</keyword>
<dbReference type="InterPro" id="IPR013249">
    <property type="entry name" value="RNA_pol_sigma70_r4_t2"/>
</dbReference>
<evidence type="ECO:0000313" key="8">
    <source>
        <dbReference type="Proteomes" id="UP001597168"/>
    </source>
</evidence>
<proteinExistence type="inferred from homology"/>
<dbReference type="InterPro" id="IPR013325">
    <property type="entry name" value="RNA_pol_sigma_r2"/>
</dbReference>
<comment type="caution">
    <text evidence="7">The sequence shown here is derived from an EMBL/GenBank/DDBJ whole genome shotgun (WGS) entry which is preliminary data.</text>
</comment>
<dbReference type="Proteomes" id="UP001597168">
    <property type="component" value="Unassembled WGS sequence"/>
</dbReference>
<dbReference type="InterPro" id="IPR013324">
    <property type="entry name" value="RNA_pol_sigma_r3/r4-like"/>
</dbReference>
<evidence type="ECO:0000256" key="1">
    <source>
        <dbReference type="ARBA" id="ARBA00010641"/>
    </source>
</evidence>
<keyword evidence="4" id="KW-0238">DNA-binding</keyword>
<dbReference type="CDD" id="cd06171">
    <property type="entry name" value="Sigma70_r4"/>
    <property type="match status" value="1"/>
</dbReference>
<evidence type="ECO:0000256" key="2">
    <source>
        <dbReference type="ARBA" id="ARBA00023015"/>
    </source>
</evidence>
<dbReference type="InterPro" id="IPR014284">
    <property type="entry name" value="RNA_pol_sigma-70_dom"/>
</dbReference>
<evidence type="ECO:0000313" key="7">
    <source>
        <dbReference type="EMBL" id="MFD1148722.1"/>
    </source>
</evidence>
<comment type="similarity">
    <text evidence="1">Belongs to the sigma-70 factor family. ECF subfamily.</text>
</comment>
<protein>
    <submittedName>
        <fullName evidence="7">SigE family RNA polymerase sigma factor</fullName>
    </submittedName>
</protein>
<dbReference type="InterPro" id="IPR036388">
    <property type="entry name" value="WH-like_DNA-bd_sf"/>
</dbReference>
<keyword evidence="3" id="KW-0731">Sigma factor</keyword>
<dbReference type="Gene3D" id="1.10.1740.10">
    <property type="match status" value="1"/>
</dbReference>
<accession>A0ABW3QV56</accession>
<gene>
    <name evidence="7" type="ORF">ACFQ3T_16450</name>
</gene>